<protein>
    <recommendedName>
        <fullName evidence="3">Secreted protein</fullName>
    </recommendedName>
</protein>
<sequence>MNSASKAIAIEKNRMALLRLVRWWLLIATMFHAERVLPRRIGLWVSDTIFKLERATYYLQIASGFAQPALPIQQHGLITIKAVVTRLKAVKKALIRLKPSAEGQPQHAQCLARPLLNNHSRGYPFYIRNSAAKLVLAVFNCRAPPCLHMARLNSKFALYKLHHLSAIMRSHAFTQPERLKPTIPFDSLRHLR</sequence>
<comment type="caution">
    <text evidence="1">The sequence shown here is derived from an EMBL/GenBank/DDBJ whole genome shotgun (WGS) entry which is preliminary data.</text>
</comment>
<gene>
    <name evidence="1" type="ORF">WNY59_03090</name>
</gene>
<evidence type="ECO:0000313" key="1">
    <source>
        <dbReference type="EMBL" id="MEM5500568.1"/>
    </source>
</evidence>
<reference evidence="1 2" key="1">
    <citation type="submission" date="2024-03" db="EMBL/GenBank/DDBJ databases">
        <title>Community enrichment and isolation of bacterial strains for fucoidan degradation.</title>
        <authorList>
            <person name="Sichert A."/>
        </authorList>
    </citation>
    <scope>NUCLEOTIDE SEQUENCE [LARGE SCALE GENOMIC DNA]</scope>
    <source>
        <strain evidence="1 2">AS62</strain>
    </source>
</reference>
<dbReference type="EMBL" id="JBBMQO010000002">
    <property type="protein sequence ID" value="MEM5500568.1"/>
    <property type="molecule type" value="Genomic_DNA"/>
</dbReference>
<evidence type="ECO:0008006" key="3">
    <source>
        <dbReference type="Google" id="ProtNLM"/>
    </source>
</evidence>
<proteinExistence type="predicted"/>
<dbReference type="RefSeq" id="WP_342846840.1">
    <property type="nucleotide sequence ID" value="NZ_JBBMQO010000002.1"/>
</dbReference>
<name>A0ABU9T485_9HYPH</name>
<dbReference type="Proteomes" id="UP001477870">
    <property type="component" value="Unassembled WGS sequence"/>
</dbReference>
<accession>A0ABU9T485</accession>
<evidence type="ECO:0000313" key="2">
    <source>
        <dbReference type="Proteomes" id="UP001477870"/>
    </source>
</evidence>
<organism evidence="1 2">
    <name type="scientific">Ahrensia kielensis</name>
    <dbReference type="NCBI Taxonomy" id="76980"/>
    <lineage>
        <taxon>Bacteria</taxon>
        <taxon>Pseudomonadati</taxon>
        <taxon>Pseudomonadota</taxon>
        <taxon>Alphaproteobacteria</taxon>
        <taxon>Hyphomicrobiales</taxon>
        <taxon>Ahrensiaceae</taxon>
        <taxon>Ahrensia</taxon>
    </lineage>
</organism>
<keyword evidence="2" id="KW-1185">Reference proteome</keyword>